<dbReference type="Proteomes" id="UP000271162">
    <property type="component" value="Unassembled WGS sequence"/>
</dbReference>
<dbReference type="PANTHER" id="PTHR21523">
    <property type="match status" value="1"/>
</dbReference>
<gene>
    <name evidence="2" type="ORF">NBR_LOCUS15610</name>
</gene>
<dbReference type="WBParaSite" id="NBR_0001560901-mRNA-1">
    <property type="protein sequence ID" value="NBR_0001560901-mRNA-1"/>
    <property type="gene ID" value="NBR_0001560901"/>
</dbReference>
<evidence type="ECO:0000313" key="2">
    <source>
        <dbReference type="EMBL" id="VDL79204.1"/>
    </source>
</evidence>
<feature type="transmembrane region" description="Helical" evidence="1">
    <location>
        <begin position="350"/>
        <end position="370"/>
    </location>
</feature>
<sequence>MRILLGLGLNVSDVPYHLKKNFDENKLILPASREFGEQFYTNVTTQAFSAVIRSLTQERIKLVPRKARFKAEGCFGATRNFDDEAKCFVELLEMVRQVKQRRRHKVLRRVGARLVVSATGSEVGNKTVRILSPRIGSAGRDENKEVSVLSPNIALNTNSGDTEKDALLELLLEVSGATHGMREALDRLKANETPAMTKADVEKTLGKKERQKIDVIQAMEKTYSAKQMESFKNRGFAFMTGYQRRLVYGKASPYHDEVVLRRTRGLQPAQLERKLINLIRMEAMGKSDYNRRMKYDLINAPTINSVFVNAPLTNVNSIFSPVLLSAFITSPTLVGPLILSPWLLSTLVASPWALCPIILSPFTFVPIILSPVAMSPFVLSPGVFSPAILSPLLMVPYILSPGVFNPLILSPLLLSPLVLSPTAAAPVILSPALLAPVVLSPLYHSAVVLSPSLLSPPIGSDGANDWTLQQITLVNAH</sequence>
<dbReference type="PANTHER" id="PTHR21523:SF37">
    <property type="entry name" value="MLT-TEN (MLT-10) RELATED"/>
    <property type="match status" value="1"/>
</dbReference>
<dbReference type="EMBL" id="UYSL01021812">
    <property type="protein sequence ID" value="VDL79204.1"/>
    <property type="molecule type" value="Genomic_DNA"/>
</dbReference>
<keyword evidence="1" id="KW-1133">Transmembrane helix</keyword>
<protein>
    <submittedName>
        <fullName evidence="2 4">Uncharacterized protein</fullName>
    </submittedName>
</protein>
<evidence type="ECO:0000313" key="4">
    <source>
        <dbReference type="WBParaSite" id="NBR_0001560901-mRNA-1"/>
    </source>
</evidence>
<reference evidence="4" key="1">
    <citation type="submission" date="2016-04" db="UniProtKB">
        <authorList>
            <consortium name="WormBaseParasite"/>
        </authorList>
    </citation>
    <scope>IDENTIFICATION</scope>
</reference>
<dbReference type="OMA" id="QAMENTY"/>
<name>A0A158R2D1_NIPBR</name>
<reference evidence="2 3" key="2">
    <citation type="submission" date="2018-11" db="EMBL/GenBank/DDBJ databases">
        <authorList>
            <consortium name="Pathogen Informatics"/>
        </authorList>
    </citation>
    <scope>NUCLEOTIDE SEQUENCE [LARGE SCALE GENOMIC DNA]</scope>
</reference>
<dbReference type="AlphaFoldDB" id="A0A158R2D1"/>
<keyword evidence="1" id="KW-0812">Transmembrane</keyword>
<dbReference type="STRING" id="27835.A0A158R2D1"/>
<feature type="transmembrane region" description="Helical" evidence="1">
    <location>
        <begin position="377"/>
        <end position="399"/>
    </location>
</feature>
<dbReference type="InterPro" id="IPR006954">
    <property type="entry name" value="Mlt-10-like"/>
</dbReference>
<feature type="transmembrane region" description="Helical" evidence="1">
    <location>
        <begin position="419"/>
        <end position="439"/>
    </location>
</feature>
<accession>A0A158R2D1</accession>
<keyword evidence="3" id="KW-1185">Reference proteome</keyword>
<keyword evidence="1" id="KW-0472">Membrane</keyword>
<evidence type="ECO:0000256" key="1">
    <source>
        <dbReference type="SAM" id="Phobius"/>
    </source>
</evidence>
<dbReference type="Pfam" id="PF04870">
    <property type="entry name" value="Moulting_cycle"/>
    <property type="match status" value="1"/>
</dbReference>
<proteinExistence type="predicted"/>
<evidence type="ECO:0000313" key="3">
    <source>
        <dbReference type="Proteomes" id="UP000271162"/>
    </source>
</evidence>
<organism evidence="4">
    <name type="scientific">Nippostrongylus brasiliensis</name>
    <name type="common">Rat hookworm</name>
    <dbReference type="NCBI Taxonomy" id="27835"/>
    <lineage>
        <taxon>Eukaryota</taxon>
        <taxon>Metazoa</taxon>
        <taxon>Ecdysozoa</taxon>
        <taxon>Nematoda</taxon>
        <taxon>Chromadorea</taxon>
        <taxon>Rhabditida</taxon>
        <taxon>Rhabditina</taxon>
        <taxon>Rhabditomorpha</taxon>
        <taxon>Strongyloidea</taxon>
        <taxon>Heligmosomidae</taxon>
        <taxon>Nippostrongylus</taxon>
    </lineage>
</organism>
<feature type="transmembrane region" description="Helical" evidence="1">
    <location>
        <begin position="322"/>
        <end position="344"/>
    </location>
</feature>